<accession>A0AA88GEL6</accession>
<feature type="compositionally biased region" description="Low complexity" evidence="2">
    <location>
        <begin position="933"/>
        <end position="943"/>
    </location>
</feature>
<keyword evidence="1" id="KW-0175">Coiled coil</keyword>
<evidence type="ECO:0008006" key="5">
    <source>
        <dbReference type="Google" id="ProtNLM"/>
    </source>
</evidence>
<name>A0AA88GEL6_NAELO</name>
<evidence type="ECO:0000313" key="3">
    <source>
        <dbReference type="EMBL" id="KAG2373778.1"/>
    </source>
</evidence>
<dbReference type="EMBL" id="PYSW02000051">
    <property type="protein sequence ID" value="KAG2373778.1"/>
    <property type="molecule type" value="Genomic_DNA"/>
</dbReference>
<sequence length="961" mass="108336">MDYYAPGFCSSYTKHVDRKFFYLQEVATKKNDHVLERRMEPPHDPTNQAPQQFQQEDPSACQQLNLNGTYRNSNPLQQPTTYPLHHQPILNNHGFYHPLNPSLQQGFPLNNFNPSYHQQSLMYPFNPANYPSSSGFVGSHQQQVFFQPNPFNQQQILQNVHPQPYLQQQPLSKQLPSNTLEEQHTGYLVDALSSSSQKALLSASEQLMVESIKLYQLQNQLYLNQVAHLKDYEYHLLKVSNDLESIKSLHDEVKELKEEISKFARKKNKLLKKANTAHIETNATKIDEDIDEEENIEEDSQLEDTVMKLLNGNHKKISQAMMNTNRHYGITDIQNSSFLLNSIQNSKTNAMRAENTIERGSNVPTITINHQHGTGSNLNGHITEGTNTITDTDRSAITHPAAAAATVSMTSLRIDPPPQTSMTTTSNIASSASKMISTTSNPRNDETLRKVDTHHDASLPAISIANSSLRFTSSTHDDVVESTTNRITSLTTHSVLEKRSRISEASASSSKKKKIIEEIVDVEDQSDSYETKFPLFAKHGPKKLKAFKSPSKKIQIPILLQSQYNGNDTSSNHDVQQDTSTTSKKQHTSTSIATNTTKLDAIQMKKKEEIEKQKKLHMKNRYKDEEYLVLPMPTQPPEEQHEIKEEEVIIEKSPTLHRQVVVDLEREDQDSSSLGDDILYLSLGIGSGSHKKVKQEEPSPLSSRSHTHATNPISTIGSNFSNTCSPPNYTNLTTTRVQPNKPAEAMNTIREKNNNCLTPKQQTSSPPPSPSPLITSSSHLNSEDEEEYSKYFKSPKHKKRHATPGHDCEECRAFYDAAFPNDEKRKNRIIRECARHKNTSAVGHHHHHHYSHKPSPSLHATTLTTTDLSSTSSSKTLSKQPPQQQASFTSNTSPPLLLSAPPTPPHYWDLNSIEETQESHHNTKENTQNEPVTTTTTLSSTRTNQQDANHRTEEEVFSKSY</sequence>
<feature type="region of interest" description="Disordered" evidence="2">
    <location>
        <begin position="412"/>
        <end position="446"/>
    </location>
</feature>
<evidence type="ECO:0000313" key="4">
    <source>
        <dbReference type="Proteomes" id="UP000816034"/>
    </source>
</evidence>
<feature type="region of interest" description="Disordered" evidence="2">
    <location>
        <begin position="688"/>
        <end position="740"/>
    </location>
</feature>
<keyword evidence="4" id="KW-1185">Reference proteome</keyword>
<feature type="region of interest" description="Disordered" evidence="2">
    <location>
        <begin position="38"/>
        <end position="57"/>
    </location>
</feature>
<evidence type="ECO:0000256" key="2">
    <source>
        <dbReference type="SAM" id="MobiDB-lite"/>
    </source>
</evidence>
<dbReference type="Proteomes" id="UP000816034">
    <property type="component" value="Unassembled WGS sequence"/>
</dbReference>
<reference evidence="3 4" key="1">
    <citation type="journal article" date="2018" name="BMC Genomics">
        <title>The genome of Naegleria lovaniensis, the basis for a comparative approach to unravel pathogenicity factors of the human pathogenic amoeba N. fowleri.</title>
        <authorList>
            <person name="Liechti N."/>
            <person name="Schurch N."/>
            <person name="Bruggmann R."/>
            <person name="Wittwer M."/>
        </authorList>
    </citation>
    <scope>NUCLEOTIDE SEQUENCE [LARGE SCALE GENOMIC DNA]</scope>
    <source>
        <strain evidence="3 4">ATCC 30569</strain>
    </source>
</reference>
<feature type="compositionally biased region" description="Polar residues" evidence="2">
    <location>
        <begin position="420"/>
        <end position="442"/>
    </location>
</feature>
<feature type="compositionally biased region" description="Polar residues" evidence="2">
    <location>
        <begin position="564"/>
        <end position="578"/>
    </location>
</feature>
<feature type="compositionally biased region" description="Basic residues" evidence="2">
    <location>
        <begin position="793"/>
        <end position="803"/>
    </location>
</feature>
<feature type="compositionally biased region" description="Low complexity" evidence="2">
    <location>
        <begin position="579"/>
        <end position="591"/>
    </location>
</feature>
<proteinExistence type="predicted"/>
<organism evidence="3 4">
    <name type="scientific">Naegleria lovaniensis</name>
    <name type="common">Amoeba</name>
    <dbReference type="NCBI Taxonomy" id="51637"/>
    <lineage>
        <taxon>Eukaryota</taxon>
        <taxon>Discoba</taxon>
        <taxon>Heterolobosea</taxon>
        <taxon>Tetramitia</taxon>
        <taxon>Eutetramitia</taxon>
        <taxon>Vahlkampfiidae</taxon>
        <taxon>Naegleria</taxon>
    </lineage>
</organism>
<feature type="compositionally biased region" description="Polar residues" evidence="2">
    <location>
        <begin position="700"/>
        <end position="738"/>
    </location>
</feature>
<feature type="compositionally biased region" description="Polar residues" evidence="2">
    <location>
        <begin position="45"/>
        <end position="57"/>
    </location>
</feature>
<feature type="region of interest" description="Disordered" evidence="2">
    <location>
        <begin position="839"/>
        <end position="961"/>
    </location>
</feature>
<evidence type="ECO:0000256" key="1">
    <source>
        <dbReference type="SAM" id="Coils"/>
    </source>
</evidence>
<dbReference type="GeneID" id="68104321"/>
<feature type="compositionally biased region" description="Basic residues" evidence="2">
    <location>
        <begin position="839"/>
        <end position="852"/>
    </location>
</feature>
<feature type="compositionally biased region" description="Basic and acidic residues" evidence="2">
    <location>
        <begin position="948"/>
        <end position="961"/>
    </location>
</feature>
<comment type="caution">
    <text evidence="3">The sequence shown here is derived from an EMBL/GenBank/DDBJ whole genome shotgun (WGS) entry which is preliminary data.</text>
</comment>
<protein>
    <recommendedName>
        <fullName evidence="5">DNA endonuclease activator Ctp1 C-terminal domain-containing protein</fullName>
    </recommendedName>
</protein>
<feature type="compositionally biased region" description="Low complexity" evidence="2">
    <location>
        <begin position="853"/>
        <end position="900"/>
    </location>
</feature>
<feature type="region of interest" description="Disordered" evidence="2">
    <location>
        <begin position="755"/>
        <end position="805"/>
    </location>
</feature>
<gene>
    <name evidence="3" type="ORF">C9374_011867</name>
</gene>
<dbReference type="RefSeq" id="XP_044542952.1">
    <property type="nucleotide sequence ID" value="XM_044687569.1"/>
</dbReference>
<feature type="region of interest" description="Disordered" evidence="2">
    <location>
        <begin position="564"/>
        <end position="597"/>
    </location>
</feature>
<feature type="coiled-coil region" evidence="1">
    <location>
        <begin position="239"/>
        <end position="273"/>
    </location>
</feature>
<dbReference type="AlphaFoldDB" id="A0AA88GEL6"/>